<reference evidence="2 3" key="1">
    <citation type="journal article" date="2018" name="Front. Microbiol.">
        <title>Prospects for Fungal Bioremediation of Acidic Radioactive Waste Sites: Characterization and Genome Sequence of Rhodotorula taiwanensis MD1149.</title>
        <authorList>
            <person name="Tkavc R."/>
            <person name="Matrosova V.Y."/>
            <person name="Grichenko O.E."/>
            <person name="Gostincar C."/>
            <person name="Volpe R.P."/>
            <person name="Klimenkova P."/>
            <person name="Gaidamakova E.K."/>
            <person name="Zhou C.E."/>
            <person name="Stewart B.J."/>
            <person name="Lyman M.G."/>
            <person name="Malfatti S.A."/>
            <person name="Rubinfeld B."/>
            <person name="Courtot M."/>
            <person name="Singh J."/>
            <person name="Dalgard C.L."/>
            <person name="Hamilton T."/>
            <person name="Frey K.G."/>
            <person name="Gunde-Cimerman N."/>
            <person name="Dugan L."/>
            <person name="Daly M.J."/>
        </authorList>
    </citation>
    <scope>NUCLEOTIDE SEQUENCE [LARGE SCALE GENOMIC DNA]</scope>
    <source>
        <strain evidence="2 3">MD1149</strain>
    </source>
</reference>
<dbReference type="AlphaFoldDB" id="A0A2S5BI98"/>
<organism evidence="2 3">
    <name type="scientific">Rhodotorula taiwanensis</name>
    <dbReference type="NCBI Taxonomy" id="741276"/>
    <lineage>
        <taxon>Eukaryota</taxon>
        <taxon>Fungi</taxon>
        <taxon>Dikarya</taxon>
        <taxon>Basidiomycota</taxon>
        <taxon>Pucciniomycotina</taxon>
        <taxon>Microbotryomycetes</taxon>
        <taxon>Sporidiobolales</taxon>
        <taxon>Sporidiobolaceae</taxon>
        <taxon>Rhodotorula</taxon>
    </lineage>
</organism>
<evidence type="ECO:0000313" key="2">
    <source>
        <dbReference type="EMBL" id="POY76492.1"/>
    </source>
</evidence>
<keyword evidence="3" id="KW-1185">Reference proteome</keyword>
<sequence>MDQKDYGVHKNTSIGEALDKLISLASPPSRLALPTAETRHFVVERLAAWKMDILAFADAAHGHDPERRADFCAHLEDFHEWLRCAIDGGHAMHCDAYIALTRAERLNVREVVRQQRVRERERAHEAAAKAMSDEVNLDEQYLEAAFKRAAANASHLDPAQLSLHAPEMVSAAQNFMIASKEEMGNHFTALWLCGMLELLGRLAHAAEALGAQHQTKLAKEMVPIFGDDKPAESAYVLFSTWQGHKPFWGGPIPPLLPNAARPELGNDEEHWRQGRGSGSRQTSKMMYSRPGSRNANLW</sequence>
<protein>
    <submittedName>
        <fullName evidence="2">Uncharacterized protein</fullName>
    </submittedName>
</protein>
<dbReference type="EMBL" id="PJQD01000005">
    <property type="protein sequence ID" value="POY76492.1"/>
    <property type="molecule type" value="Genomic_DNA"/>
</dbReference>
<feature type="compositionally biased region" description="Polar residues" evidence="1">
    <location>
        <begin position="278"/>
        <end position="298"/>
    </location>
</feature>
<dbReference type="Proteomes" id="UP000237144">
    <property type="component" value="Unassembled WGS sequence"/>
</dbReference>
<comment type="caution">
    <text evidence="2">The sequence shown here is derived from an EMBL/GenBank/DDBJ whole genome shotgun (WGS) entry which is preliminary data.</text>
</comment>
<evidence type="ECO:0000256" key="1">
    <source>
        <dbReference type="SAM" id="MobiDB-lite"/>
    </source>
</evidence>
<name>A0A2S5BI98_9BASI</name>
<proteinExistence type="predicted"/>
<feature type="region of interest" description="Disordered" evidence="1">
    <location>
        <begin position="258"/>
        <end position="298"/>
    </location>
</feature>
<gene>
    <name evidence="2" type="ORF">BMF94_0693</name>
</gene>
<evidence type="ECO:0000313" key="3">
    <source>
        <dbReference type="Proteomes" id="UP000237144"/>
    </source>
</evidence>
<accession>A0A2S5BI98</accession>